<feature type="region of interest" description="Disordered" evidence="1">
    <location>
        <begin position="1"/>
        <end position="38"/>
    </location>
</feature>
<feature type="compositionally biased region" description="Basic and acidic residues" evidence="1">
    <location>
        <begin position="1"/>
        <end position="11"/>
    </location>
</feature>
<reference evidence="2 3" key="1">
    <citation type="journal article" date="2022" name="bioRxiv">
        <title>Genomics of Preaxostyla Flagellates Illuminates Evolutionary Transitions and the Path Towards Mitochondrial Loss.</title>
        <authorList>
            <person name="Novak L.V.F."/>
            <person name="Treitli S.C."/>
            <person name="Pyrih J."/>
            <person name="Halakuc P."/>
            <person name="Pipaliya S.V."/>
            <person name="Vacek V."/>
            <person name="Brzon O."/>
            <person name="Soukal P."/>
            <person name="Eme L."/>
            <person name="Dacks J.B."/>
            <person name="Karnkowska A."/>
            <person name="Elias M."/>
            <person name="Hampl V."/>
        </authorList>
    </citation>
    <scope>NUCLEOTIDE SEQUENCE [LARGE SCALE GENOMIC DNA]</scope>
    <source>
        <strain evidence="2">NAU3</strain>
        <tissue evidence="2">Gut</tissue>
    </source>
</reference>
<evidence type="ECO:0000256" key="1">
    <source>
        <dbReference type="SAM" id="MobiDB-lite"/>
    </source>
</evidence>
<comment type="caution">
    <text evidence="2">The sequence shown here is derived from an EMBL/GenBank/DDBJ whole genome shotgun (WGS) entry which is preliminary data.</text>
</comment>
<dbReference type="Proteomes" id="UP001281761">
    <property type="component" value="Unassembled WGS sequence"/>
</dbReference>
<accession>A0ABQ9YES2</accession>
<dbReference type="EMBL" id="JARBJD010000012">
    <property type="protein sequence ID" value="KAK2962242.1"/>
    <property type="molecule type" value="Genomic_DNA"/>
</dbReference>
<name>A0ABQ9YES2_9EUKA</name>
<proteinExistence type="predicted"/>
<evidence type="ECO:0000313" key="2">
    <source>
        <dbReference type="EMBL" id="KAK2962242.1"/>
    </source>
</evidence>
<sequence length="119" mass="13035">MSSRPDTEQSKEPTTLLLSPAEAVHAADGQAQDTDRDCADSSSAATLLQPINELFGAGCRQSKLVGCRSLRSDKSPFLFRVCFTLCESLHTQNRVQRDGLCDCSLRPYNLLQSCHPCCL</sequence>
<organism evidence="2 3">
    <name type="scientific">Blattamonas nauphoetae</name>
    <dbReference type="NCBI Taxonomy" id="2049346"/>
    <lineage>
        <taxon>Eukaryota</taxon>
        <taxon>Metamonada</taxon>
        <taxon>Preaxostyla</taxon>
        <taxon>Oxymonadida</taxon>
        <taxon>Blattamonas</taxon>
    </lineage>
</organism>
<protein>
    <submittedName>
        <fullName evidence="2">Uncharacterized protein</fullName>
    </submittedName>
</protein>
<gene>
    <name evidence="2" type="ORF">BLNAU_2902</name>
</gene>
<evidence type="ECO:0000313" key="3">
    <source>
        <dbReference type="Proteomes" id="UP001281761"/>
    </source>
</evidence>
<keyword evidence="3" id="KW-1185">Reference proteome</keyword>